<dbReference type="PANTHER" id="PTHR37611">
    <property type="entry name" value="VIRUS-SPECIFIC-SIGNALING-PATHWAY REGULATED PROTEIN-RELATED"/>
    <property type="match status" value="1"/>
</dbReference>
<dbReference type="AlphaFoldDB" id="A0A2R6QCP5"/>
<dbReference type="Proteomes" id="UP000241394">
    <property type="component" value="Chromosome LG17"/>
</dbReference>
<comment type="caution">
    <text evidence="1">The sequence shown here is derived from an EMBL/GenBank/DDBJ whole genome shotgun (WGS) entry which is preliminary data.</text>
</comment>
<dbReference type="InParanoid" id="A0A2R6QCP5"/>
<reference evidence="2" key="2">
    <citation type="journal article" date="2018" name="BMC Genomics">
        <title>A manually annotated Actinidia chinensis var. chinensis (kiwifruit) genome highlights the challenges associated with draft genomes and gene prediction in plants.</title>
        <authorList>
            <person name="Pilkington S.M."/>
            <person name="Crowhurst R."/>
            <person name="Hilario E."/>
            <person name="Nardozza S."/>
            <person name="Fraser L."/>
            <person name="Peng Y."/>
            <person name="Gunaseelan K."/>
            <person name="Simpson R."/>
            <person name="Tahir J."/>
            <person name="Deroles S.C."/>
            <person name="Templeton K."/>
            <person name="Luo Z."/>
            <person name="Davy M."/>
            <person name="Cheng C."/>
            <person name="McNeilage M."/>
            <person name="Scaglione D."/>
            <person name="Liu Y."/>
            <person name="Zhang Q."/>
            <person name="Datson P."/>
            <person name="De Silva N."/>
            <person name="Gardiner S.E."/>
            <person name="Bassett H."/>
            <person name="Chagne D."/>
            <person name="McCallum J."/>
            <person name="Dzierzon H."/>
            <person name="Deng C."/>
            <person name="Wang Y.Y."/>
            <person name="Barron L."/>
            <person name="Manako K."/>
            <person name="Bowen J."/>
            <person name="Foster T.M."/>
            <person name="Erridge Z.A."/>
            <person name="Tiffin H."/>
            <person name="Waite C.N."/>
            <person name="Davies K.M."/>
            <person name="Grierson E.P."/>
            <person name="Laing W.A."/>
            <person name="Kirk R."/>
            <person name="Chen X."/>
            <person name="Wood M."/>
            <person name="Montefiori M."/>
            <person name="Brummell D.A."/>
            <person name="Schwinn K.E."/>
            <person name="Catanach A."/>
            <person name="Fullerton C."/>
            <person name="Li D."/>
            <person name="Meiyalaghan S."/>
            <person name="Nieuwenhuizen N."/>
            <person name="Read N."/>
            <person name="Prakash R."/>
            <person name="Hunter D."/>
            <person name="Zhang H."/>
            <person name="McKenzie M."/>
            <person name="Knabel M."/>
            <person name="Harris A."/>
            <person name="Allan A.C."/>
            <person name="Gleave A."/>
            <person name="Chen A."/>
            <person name="Janssen B.J."/>
            <person name="Plunkett B."/>
            <person name="Ampomah-Dwamena C."/>
            <person name="Voogd C."/>
            <person name="Leif D."/>
            <person name="Lafferty D."/>
            <person name="Souleyre E.J.F."/>
            <person name="Varkonyi-Gasic E."/>
            <person name="Gambi F."/>
            <person name="Hanley J."/>
            <person name="Yao J.L."/>
            <person name="Cheung J."/>
            <person name="David K.M."/>
            <person name="Warren B."/>
            <person name="Marsh K."/>
            <person name="Snowden K.C."/>
            <person name="Lin-Wang K."/>
            <person name="Brian L."/>
            <person name="Martinez-Sanchez M."/>
            <person name="Wang M."/>
            <person name="Ileperuma N."/>
            <person name="Macnee N."/>
            <person name="Campin R."/>
            <person name="McAtee P."/>
            <person name="Drummond R.S.M."/>
            <person name="Espley R.V."/>
            <person name="Ireland H.S."/>
            <person name="Wu R."/>
            <person name="Atkinson R.G."/>
            <person name="Karunairetnam S."/>
            <person name="Bulley S."/>
            <person name="Chunkath S."/>
            <person name="Hanley Z."/>
            <person name="Storey R."/>
            <person name="Thrimawithana A.H."/>
            <person name="Thomson S."/>
            <person name="David C."/>
            <person name="Testolin R."/>
            <person name="Huang H."/>
            <person name="Hellens R.P."/>
            <person name="Schaffer R.J."/>
        </authorList>
    </citation>
    <scope>NUCLEOTIDE SEQUENCE [LARGE SCALE GENOMIC DNA]</scope>
    <source>
        <strain evidence="2">cv. Red5</strain>
    </source>
</reference>
<dbReference type="PANTHER" id="PTHR37611:SF2">
    <property type="entry name" value="VIRUS-SPECIFIC-SIGNALING-PATHWAY REGULATED PROTEIN-RELATED"/>
    <property type="match status" value="1"/>
</dbReference>
<dbReference type="Gramene" id="PSS05912">
    <property type="protein sequence ID" value="PSS05912"/>
    <property type="gene ID" value="CEY00_Acc19213"/>
</dbReference>
<protein>
    <submittedName>
        <fullName evidence="1">Activity-dependent neuroprotector homeobox protein</fullName>
    </submittedName>
</protein>
<dbReference type="EMBL" id="NKQK01000017">
    <property type="protein sequence ID" value="PSS05912.1"/>
    <property type="molecule type" value="Genomic_DNA"/>
</dbReference>
<dbReference type="GO" id="GO:0003677">
    <property type="term" value="F:DNA binding"/>
    <property type="evidence" value="ECO:0007669"/>
    <property type="project" value="UniProtKB-KW"/>
</dbReference>
<dbReference type="FunCoup" id="A0A2R6QCP5">
    <property type="interactions" value="1"/>
</dbReference>
<dbReference type="STRING" id="1590841.A0A2R6QCP5"/>
<name>A0A2R6QCP5_ACTCC</name>
<keyword evidence="1" id="KW-0371">Homeobox</keyword>
<sequence length="165" mass="18508">MAASLSENPACINVDADEFEKFEVPEIDGALLLSFLEESQADECDDERLNGVIRSLEAEIDPNIMMDGGDLSMDNIEWGSESEGCQSFDSGLPQLSDFDFNWVDMEIAPSSPSDERTNWYMEPIEDIIEFGGVGDYSHIYYGVPLEEHAYGSSLWQETYASEIYD</sequence>
<keyword evidence="2" id="KW-1185">Reference proteome</keyword>
<proteinExistence type="predicted"/>
<organism evidence="1 2">
    <name type="scientific">Actinidia chinensis var. chinensis</name>
    <name type="common">Chinese soft-hair kiwi</name>
    <dbReference type="NCBI Taxonomy" id="1590841"/>
    <lineage>
        <taxon>Eukaryota</taxon>
        <taxon>Viridiplantae</taxon>
        <taxon>Streptophyta</taxon>
        <taxon>Embryophyta</taxon>
        <taxon>Tracheophyta</taxon>
        <taxon>Spermatophyta</taxon>
        <taxon>Magnoliopsida</taxon>
        <taxon>eudicotyledons</taxon>
        <taxon>Gunneridae</taxon>
        <taxon>Pentapetalae</taxon>
        <taxon>asterids</taxon>
        <taxon>Ericales</taxon>
        <taxon>Actinidiaceae</taxon>
        <taxon>Actinidia</taxon>
    </lineage>
</organism>
<accession>A0A2R6QCP5</accession>
<gene>
    <name evidence="1" type="ORF">CEY00_Acc19213</name>
</gene>
<reference evidence="1 2" key="1">
    <citation type="submission" date="2017-07" db="EMBL/GenBank/DDBJ databases">
        <title>An improved, manually edited Actinidia chinensis var. chinensis (kiwifruit) genome highlights the challenges associated with draft genomes and gene prediction in plants.</title>
        <authorList>
            <person name="Pilkington S."/>
            <person name="Crowhurst R."/>
            <person name="Hilario E."/>
            <person name="Nardozza S."/>
            <person name="Fraser L."/>
            <person name="Peng Y."/>
            <person name="Gunaseelan K."/>
            <person name="Simpson R."/>
            <person name="Tahir J."/>
            <person name="Deroles S."/>
            <person name="Templeton K."/>
            <person name="Luo Z."/>
            <person name="Davy M."/>
            <person name="Cheng C."/>
            <person name="Mcneilage M."/>
            <person name="Scaglione D."/>
            <person name="Liu Y."/>
            <person name="Zhang Q."/>
            <person name="Datson P."/>
            <person name="De Silva N."/>
            <person name="Gardiner S."/>
            <person name="Bassett H."/>
            <person name="Chagne D."/>
            <person name="Mccallum J."/>
            <person name="Dzierzon H."/>
            <person name="Deng C."/>
            <person name="Wang Y.-Y."/>
            <person name="Barron N."/>
            <person name="Manako K."/>
            <person name="Bowen J."/>
            <person name="Foster T."/>
            <person name="Erridge Z."/>
            <person name="Tiffin H."/>
            <person name="Waite C."/>
            <person name="Davies K."/>
            <person name="Grierson E."/>
            <person name="Laing W."/>
            <person name="Kirk R."/>
            <person name="Chen X."/>
            <person name="Wood M."/>
            <person name="Montefiori M."/>
            <person name="Brummell D."/>
            <person name="Schwinn K."/>
            <person name="Catanach A."/>
            <person name="Fullerton C."/>
            <person name="Li D."/>
            <person name="Meiyalaghan S."/>
            <person name="Nieuwenhuizen N."/>
            <person name="Read N."/>
            <person name="Prakash R."/>
            <person name="Hunter D."/>
            <person name="Zhang H."/>
            <person name="Mckenzie M."/>
            <person name="Knabel M."/>
            <person name="Harris A."/>
            <person name="Allan A."/>
            <person name="Chen A."/>
            <person name="Janssen B."/>
            <person name="Plunkett B."/>
            <person name="Dwamena C."/>
            <person name="Voogd C."/>
            <person name="Leif D."/>
            <person name="Lafferty D."/>
            <person name="Souleyre E."/>
            <person name="Varkonyi-Gasic E."/>
            <person name="Gambi F."/>
            <person name="Hanley J."/>
            <person name="Yao J.-L."/>
            <person name="Cheung J."/>
            <person name="David K."/>
            <person name="Warren B."/>
            <person name="Marsh K."/>
            <person name="Snowden K."/>
            <person name="Lin-Wang K."/>
            <person name="Brian L."/>
            <person name="Martinez-Sanchez M."/>
            <person name="Wang M."/>
            <person name="Ileperuma N."/>
            <person name="Macnee N."/>
            <person name="Campin R."/>
            <person name="Mcatee P."/>
            <person name="Drummond R."/>
            <person name="Espley R."/>
            <person name="Ireland H."/>
            <person name="Wu R."/>
            <person name="Atkinson R."/>
            <person name="Karunairetnam S."/>
            <person name="Bulley S."/>
            <person name="Chunkath S."/>
            <person name="Hanley Z."/>
            <person name="Storey R."/>
            <person name="Thrimawithana A."/>
            <person name="Thomson S."/>
            <person name="David C."/>
            <person name="Testolin R."/>
        </authorList>
    </citation>
    <scope>NUCLEOTIDE SEQUENCE [LARGE SCALE GENOMIC DNA]</scope>
    <source>
        <strain evidence="2">cv. Red5</strain>
        <tissue evidence="1">Young leaf</tissue>
    </source>
</reference>
<keyword evidence="1" id="KW-0238">DNA-binding</keyword>
<evidence type="ECO:0000313" key="1">
    <source>
        <dbReference type="EMBL" id="PSS05912.1"/>
    </source>
</evidence>
<evidence type="ECO:0000313" key="2">
    <source>
        <dbReference type="Proteomes" id="UP000241394"/>
    </source>
</evidence>
<dbReference type="OMA" id="MNWYMDS"/>
<dbReference type="OrthoDB" id="691231at2759"/>